<dbReference type="InterPro" id="IPR003607">
    <property type="entry name" value="HD/PDEase_dom"/>
</dbReference>
<gene>
    <name evidence="2" type="primary">rpfG_3</name>
    <name evidence="2" type="ORF">CPRO_12190</name>
    <name evidence="3" type="ORF">SAMN02745151_01630</name>
</gene>
<feature type="domain" description="HD-GYP" evidence="1">
    <location>
        <begin position="1"/>
        <end position="206"/>
    </location>
</feature>
<reference evidence="4" key="2">
    <citation type="submission" date="2016-01" db="EMBL/GenBank/DDBJ databases">
        <authorList>
            <person name="Poehlein A."/>
            <person name="Schlien K."/>
            <person name="Gottschalk G."/>
            <person name="Buckel W."/>
            <person name="Daniel R."/>
        </authorList>
    </citation>
    <scope>NUCLEOTIDE SEQUENCE [LARGE SCALE GENOMIC DNA]</scope>
    <source>
        <strain evidence="4">X2</strain>
    </source>
</reference>
<dbReference type="Proteomes" id="UP000184204">
    <property type="component" value="Unassembled WGS sequence"/>
</dbReference>
<dbReference type="SMART" id="SM00471">
    <property type="entry name" value="HDc"/>
    <property type="match status" value="1"/>
</dbReference>
<sequence>MFEFFQGLTADELIHMLPEDQIRHSLNVEILVGKLVEWLPKPEEVQLFEYYSRAAYYHDIGKVCVPPYILNKTGALTVEERYIIRCHTIYAQDLLAFYRESGSGEIPLFLLPLTVQAAVYHHEWWNGKGYPYGLSGADIPYVARLTSICDAYDAMVSNRPYHLAFTHEYACEEIRRGAGTQFDPVLAKVFLKHKKEIARIINEICTYPTDKLEFEIKRLLITKQN</sequence>
<dbReference type="SUPFAM" id="SSF109604">
    <property type="entry name" value="HD-domain/PDEase-like"/>
    <property type="match status" value="1"/>
</dbReference>
<dbReference type="Gene3D" id="1.10.3210.10">
    <property type="entry name" value="Hypothetical protein af1432"/>
    <property type="match status" value="1"/>
</dbReference>
<organism evidence="3 5">
    <name type="scientific">Anaerotignum propionicum DSM 1682</name>
    <dbReference type="NCBI Taxonomy" id="991789"/>
    <lineage>
        <taxon>Bacteria</taxon>
        <taxon>Bacillati</taxon>
        <taxon>Bacillota</taxon>
        <taxon>Clostridia</taxon>
        <taxon>Lachnospirales</taxon>
        <taxon>Anaerotignaceae</taxon>
        <taxon>Anaerotignum</taxon>
    </lineage>
</organism>
<keyword evidence="4" id="KW-1185">Reference proteome</keyword>
<dbReference type="Pfam" id="PF13487">
    <property type="entry name" value="HD_5"/>
    <property type="match status" value="1"/>
</dbReference>
<reference evidence="3" key="4">
    <citation type="submission" date="2016-11" db="EMBL/GenBank/DDBJ databases">
        <authorList>
            <person name="Varghese N."/>
            <person name="Submissions S."/>
        </authorList>
    </citation>
    <scope>NUCLEOTIDE SEQUENCE</scope>
    <source>
        <strain evidence="3">DSM 1682</strain>
    </source>
</reference>
<dbReference type="CDD" id="cd00077">
    <property type="entry name" value="HDc"/>
    <property type="match status" value="1"/>
</dbReference>
<evidence type="ECO:0000313" key="4">
    <source>
        <dbReference type="Proteomes" id="UP000068026"/>
    </source>
</evidence>
<protein>
    <submittedName>
        <fullName evidence="2">Cyclic di-GMP phosphodiesterase response regulator RpfG</fullName>
        <ecNumber evidence="2">3.1.4.52</ecNumber>
    </submittedName>
    <submittedName>
        <fullName evidence="3">HD domain-containing protein</fullName>
    </submittedName>
</protein>
<dbReference type="EC" id="3.1.4.52" evidence="2"/>
<dbReference type="GO" id="GO:0071111">
    <property type="term" value="F:cyclic-guanylate-specific phosphodiesterase activity"/>
    <property type="evidence" value="ECO:0007669"/>
    <property type="project" value="UniProtKB-EC"/>
</dbReference>
<evidence type="ECO:0000259" key="1">
    <source>
        <dbReference type="PROSITE" id="PS51832"/>
    </source>
</evidence>
<dbReference type="OrthoDB" id="9804747at2"/>
<evidence type="ECO:0000313" key="5">
    <source>
        <dbReference type="Proteomes" id="UP000184204"/>
    </source>
</evidence>
<reference evidence="5" key="3">
    <citation type="submission" date="2016-11" db="EMBL/GenBank/DDBJ databases">
        <authorList>
            <person name="Jaros S."/>
            <person name="Januszkiewicz K."/>
            <person name="Wedrychowicz H."/>
        </authorList>
    </citation>
    <scope>NUCLEOTIDE SEQUENCE [LARGE SCALE GENOMIC DNA]</scope>
    <source>
        <strain evidence="5">DSM 1682</strain>
    </source>
</reference>
<keyword evidence="2" id="KW-0378">Hydrolase</keyword>
<evidence type="ECO:0000313" key="2">
    <source>
        <dbReference type="EMBL" id="AMJ40812.1"/>
    </source>
</evidence>
<dbReference type="PROSITE" id="PS51832">
    <property type="entry name" value="HD_GYP"/>
    <property type="match status" value="1"/>
</dbReference>
<dbReference type="RefSeq" id="WP_066049031.1">
    <property type="nucleotide sequence ID" value="NZ_CP014223.1"/>
</dbReference>
<accession>A0A0X1U7A6</accession>
<reference evidence="2 4" key="1">
    <citation type="journal article" date="2016" name="Genome Announc.">
        <title>Complete Genome Sequence of the Amino Acid-Fermenting Clostridium propionicum X2 (DSM 1682).</title>
        <authorList>
            <person name="Poehlein A."/>
            <person name="Schlien K."/>
            <person name="Chowdhury N.P."/>
            <person name="Gottschalk G."/>
            <person name="Buckel W."/>
            <person name="Daniel R."/>
        </authorList>
    </citation>
    <scope>NUCLEOTIDE SEQUENCE [LARGE SCALE GENOMIC DNA]</scope>
    <source>
        <strain evidence="2 4">X2</strain>
    </source>
</reference>
<dbReference type="EMBL" id="CP014223">
    <property type="protein sequence ID" value="AMJ40812.1"/>
    <property type="molecule type" value="Genomic_DNA"/>
</dbReference>
<proteinExistence type="predicted"/>
<name>A0A0X1U7A6_ANAPI</name>
<evidence type="ECO:0000313" key="3">
    <source>
        <dbReference type="EMBL" id="SHE74040.1"/>
    </source>
</evidence>
<dbReference type="KEGG" id="cpro:CPRO_12190"/>
<dbReference type="AlphaFoldDB" id="A0A0X1U7A6"/>
<dbReference type="PANTHER" id="PTHR45228">
    <property type="entry name" value="CYCLIC DI-GMP PHOSPHODIESTERASE TM_0186-RELATED"/>
    <property type="match status" value="1"/>
</dbReference>
<dbReference type="Proteomes" id="UP000068026">
    <property type="component" value="Chromosome"/>
</dbReference>
<dbReference type="EMBL" id="FQUA01000006">
    <property type="protein sequence ID" value="SHE74040.1"/>
    <property type="molecule type" value="Genomic_DNA"/>
</dbReference>
<dbReference type="InterPro" id="IPR052020">
    <property type="entry name" value="Cyclic_di-GMP/3'3'-cGAMP_PDE"/>
</dbReference>
<dbReference type="InterPro" id="IPR037522">
    <property type="entry name" value="HD_GYP_dom"/>
</dbReference>